<dbReference type="Proteomes" id="UP000054695">
    <property type="component" value="Unassembled WGS sequence"/>
</dbReference>
<organism evidence="3 4">
    <name type="scientific">Legionella bozemanae</name>
    <name type="common">Fluoribacter bozemanae</name>
    <dbReference type="NCBI Taxonomy" id="447"/>
    <lineage>
        <taxon>Bacteria</taxon>
        <taxon>Pseudomonadati</taxon>
        <taxon>Pseudomonadota</taxon>
        <taxon>Gammaproteobacteria</taxon>
        <taxon>Legionellales</taxon>
        <taxon>Legionellaceae</taxon>
        <taxon>Legionella</taxon>
    </lineage>
</organism>
<evidence type="ECO:0000313" key="3">
    <source>
        <dbReference type="EMBL" id="KTC71285.1"/>
    </source>
</evidence>
<evidence type="ECO:0000256" key="1">
    <source>
        <dbReference type="SAM" id="MobiDB-lite"/>
    </source>
</evidence>
<dbReference type="RefSeq" id="WP_058460443.1">
    <property type="nucleotide sequence ID" value="NZ_CAAAIY010000002.1"/>
</dbReference>
<evidence type="ECO:0000256" key="2">
    <source>
        <dbReference type="SAM" id="Phobius"/>
    </source>
</evidence>
<keyword evidence="4" id="KW-1185">Reference proteome</keyword>
<feature type="region of interest" description="Disordered" evidence="1">
    <location>
        <begin position="1"/>
        <end position="25"/>
    </location>
</feature>
<keyword evidence="2 3" id="KW-0812">Transmembrane</keyword>
<proteinExistence type="predicted"/>
<feature type="transmembrane region" description="Helical" evidence="2">
    <location>
        <begin position="122"/>
        <end position="147"/>
    </location>
</feature>
<feature type="compositionally biased region" description="Basic residues" evidence="1">
    <location>
        <begin position="1"/>
        <end position="21"/>
    </location>
</feature>
<dbReference type="STRING" id="447.Lboz_2862"/>
<accession>A0A0W0RJS3</accession>
<evidence type="ECO:0000313" key="4">
    <source>
        <dbReference type="Proteomes" id="UP000054695"/>
    </source>
</evidence>
<comment type="caution">
    <text evidence="3">The sequence shown here is derived from an EMBL/GenBank/DDBJ whole genome shotgun (WGS) entry which is preliminary data.</text>
</comment>
<dbReference type="AlphaFoldDB" id="A0A0W0RJS3"/>
<dbReference type="EMBL" id="LNXU01000032">
    <property type="protein sequence ID" value="KTC71285.1"/>
    <property type="molecule type" value="Genomic_DNA"/>
</dbReference>
<sequence>MEFSSKQHHHDHVTHGAHQHGHNPQYSLYPHVEVTPFRNPHVEVTPRKPHVEVRTTSRVHNGYHHHHHHSYSSTGRGGRVLLVGFFILLPIVVVAAILSSTLGAMSLTTASLTTAGAGAAGAMAFSAATFGIGALVLYGALGLAYLYSSAKECYSSDKNVFDVIKSRVVNEDGLSFKGVMKTIGSVLWSPFLFLGGLSGMAVKATVNACVSTRSVPPTVESVQITQSYIMMSNNDLQSKSSHNTRKDVPPVHTELYSKIPEGGEKEHHLLDSQVTFPITI</sequence>
<dbReference type="PATRIC" id="fig|447.4.peg.3047"/>
<keyword evidence="2" id="KW-1133">Transmembrane helix</keyword>
<name>A0A0W0RJS3_LEGBO</name>
<keyword evidence="2" id="KW-0472">Membrane</keyword>
<gene>
    <name evidence="3" type="ORF">Lboz_2862</name>
</gene>
<dbReference type="OrthoDB" id="5654410at2"/>
<feature type="transmembrane region" description="Helical" evidence="2">
    <location>
        <begin position="80"/>
        <end position="102"/>
    </location>
</feature>
<reference evidence="3 4" key="1">
    <citation type="submission" date="2015-11" db="EMBL/GenBank/DDBJ databases">
        <title>Genomic analysis of 38 Legionella species identifies large and diverse effector repertoires.</title>
        <authorList>
            <person name="Burstein D."/>
            <person name="Amaro F."/>
            <person name="Zusman T."/>
            <person name="Lifshitz Z."/>
            <person name="Cohen O."/>
            <person name="Gilbert J.A."/>
            <person name="Pupko T."/>
            <person name="Shuman H.A."/>
            <person name="Segal G."/>
        </authorList>
    </citation>
    <scope>NUCLEOTIDE SEQUENCE [LARGE SCALE GENOMIC DNA]</scope>
    <source>
        <strain evidence="3 4">WIGA</strain>
    </source>
</reference>
<protein>
    <submittedName>
        <fullName evidence="3">Transmembrane protein</fullName>
    </submittedName>
</protein>